<accession>A0A7V5CSJ3</accession>
<evidence type="ECO:0000313" key="1">
    <source>
        <dbReference type="EMBL" id="HGY93823.1"/>
    </source>
</evidence>
<organism evidence="1">
    <name type="scientific">Acidobacterium capsulatum</name>
    <dbReference type="NCBI Taxonomy" id="33075"/>
    <lineage>
        <taxon>Bacteria</taxon>
        <taxon>Pseudomonadati</taxon>
        <taxon>Acidobacteriota</taxon>
        <taxon>Terriglobia</taxon>
        <taxon>Terriglobales</taxon>
        <taxon>Acidobacteriaceae</taxon>
        <taxon>Acidobacterium</taxon>
    </lineage>
</organism>
<gene>
    <name evidence="1" type="ORF">ENW50_03915</name>
</gene>
<name>A0A7V5CSJ3_9BACT</name>
<sequence>MAEINVPGDVTLLVGETLTIHWRKKCKFCVKSNTGVTFVDLQGAPLPLPTGGEPGGAAWVGKAITAGAIRFHHVDGDGDCDSVQTGAGGRTIVVNGG</sequence>
<reference evidence="1" key="1">
    <citation type="journal article" date="2020" name="mSystems">
        <title>Genome- and Community-Level Interaction Insights into Carbon Utilization and Element Cycling Functions of Hydrothermarchaeota in Hydrothermal Sediment.</title>
        <authorList>
            <person name="Zhou Z."/>
            <person name="Liu Y."/>
            <person name="Xu W."/>
            <person name="Pan J."/>
            <person name="Luo Z.H."/>
            <person name="Li M."/>
        </authorList>
    </citation>
    <scope>NUCLEOTIDE SEQUENCE [LARGE SCALE GENOMIC DNA]</scope>
    <source>
        <strain evidence="1">SpSt-855</strain>
    </source>
</reference>
<dbReference type="EMBL" id="DTKL01000019">
    <property type="protein sequence ID" value="HGY93823.1"/>
    <property type="molecule type" value="Genomic_DNA"/>
</dbReference>
<comment type="caution">
    <text evidence="1">The sequence shown here is derived from an EMBL/GenBank/DDBJ whole genome shotgun (WGS) entry which is preliminary data.</text>
</comment>
<protein>
    <submittedName>
        <fullName evidence="1">Uncharacterized protein</fullName>
    </submittedName>
</protein>
<dbReference type="AlphaFoldDB" id="A0A7V5CSJ3"/>
<proteinExistence type="predicted"/>